<dbReference type="Proteomes" id="UP000323886">
    <property type="component" value="Unassembled WGS sequence"/>
</dbReference>
<dbReference type="PANTHER" id="PTHR39327">
    <property type="match status" value="1"/>
</dbReference>
<organism evidence="2 3">
    <name type="scientific">Blastochloris sulfoviridis</name>
    <dbReference type="NCBI Taxonomy" id="50712"/>
    <lineage>
        <taxon>Bacteria</taxon>
        <taxon>Pseudomonadati</taxon>
        <taxon>Pseudomonadota</taxon>
        <taxon>Alphaproteobacteria</taxon>
        <taxon>Hyphomicrobiales</taxon>
        <taxon>Blastochloridaceae</taxon>
        <taxon>Blastochloris</taxon>
    </lineage>
</organism>
<dbReference type="AlphaFoldDB" id="A0A5M6I781"/>
<dbReference type="RefSeq" id="WP_150095774.1">
    <property type="nucleotide sequence ID" value="NZ_VWPL01000001.1"/>
</dbReference>
<accession>A0A5M6I781</accession>
<comment type="caution">
    <text evidence="2">The sequence shown here is derived from an EMBL/GenBank/DDBJ whole genome shotgun (WGS) entry which is preliminary data.</text>
</comment>
<reference evidence="2 3" key="1">
    <citation type="submission" date="2019-09" db="EMBL/GenBank/DDBJ databases">
        <title>Draft Whole-Genome sequence of Blastochloris sulfoviridis DSM 729.</title>
        <authorList>
            <person name="Meyer T.E."/>
            <person name="Kyndt J.A."/>
        </authorList>
    </citation>
    <scope>NUCLEOTIDE SEQUENCE [LARGE SCALE GENOMIC DNA]</scope>
    <source>
        <strain evidence="2 3">DSM 729</strain>
    </source>
</reference>
<evidence type="ECO:0000313" key="3">
    <source>
        <dbReference type="Proteomes" id="UP000323886"/>
    </source>
</evidence>
<protein>
    <submittedName>
        <fullName evidence="2">Transglutaminase-like cysteine peptidase</fullName>
    </submittedName>
</protein>
<name>A0A5M6I781_9HYPH</name>
<dbReference type="InterPro" id="IPR010319">
    <property type="entry name" value="Transglutaminase-like_Cys_pept"/>
</dbReference>
<keyword evidence="3" id="KW-1185">Reference proteome</keyword>
<feature type="region of interest" description="Disordered" evidence="1">
    <location>
        <begin position="183"/>
        <end position="205"/>
    </location>
</feature>
<dbReference type="Gene3D" id="3.10.620.30">
    <property type="match status" value="1"/>
</dbReference>
<sequence length="205" mass="23148">MSVFFGHDSASAAPIRPAPVIRALTEKPIYIGVGDYARPPMGWVQFCSEHADDCRGGPSEPRDVRLTAPTWSQLVEINDHVNAMIQPATDVDVYGKVEYWTYPVDRGDCEDYVLLKRRLLLDAGWPREALLITVVRDQRDEGHAVLTVRTDHGEFVLDNQVADILPWYDTGYRFVKRQSQSNPNSWVALGDSRPRTPVTASDRRP</sequence>
<evidence type="ECO:0000313" key="2">
    <source>
        <dbReference type="EMBL" id="KAA5603668.1"/>
    </source>
</evidence>
<dbReference type="EMBL" id="VWPL01000001">
    <property type="protein sequence ID" value="KAA5603668.1"/>
    <property type="molecule type" value="Genomic_DNA"/>
</dbReference>
<dbReference type="OrthoDB" id="7206808at2"/>
<gene>
    <name evidence="2" type="ORF">F1193_00835</name>
</gene>
<dbReference type="Pfam" id="PF06035">
    <property type="entry name" value="Peptidase_C93"/>
    <property type="match status" value="1"/>
</dbReference>
<evidence type="ECO:0000256" key="1">
    <source>
        <dbReference type="SAM" id="MobiDB-lite"/>
    </source>
</evidence>
<proteinExistence type="predicted"/>
<dbReference type="PANTHER" id="PTHR39327:SF1">
    <property type="entry name" value="BLR5470 PROTEIN"/>
    <property type="match status" value="1"/>
</dbReference>